<dbReference type="AlphaFoldDB" id="A0A9R1CWT6"/>
<organism evidence="1 2">
    <name type="scientific">Natronomonas aquatica</name>
    <dbReference type="NCBI Taxonomy" id="2841590"/>
    <lineage>
        <taxon>Archaea</taxon>
        <taxon>Methanobacteriati</taxon>
        <taxon>Methanobacteriota</taxon>
        <taxon>Stenosarchaea group</taxon>
        <taxon>Halobacteria</taxon>
        <taxon>Halobacteriales</taxon>
        <taxon>Natronomonadaceae</taxon>
        <taxon>Natronomonas</taxon>
    </lineage>
</organism>
<protein>
    <submittedName>
        <fullName evidence="1">ISH6 family transposase</fullName>
    </submittedName>
</protein>
<dbReference type="GeneID" id="89355952"/>
<gene>
    <name evidence="1" type="ORF">KM295_16585</name>
</gene>
<evidence type="ECO:0000313" key="1">
    <source>
        <dbReference type="EMBL" id="MCQ4335064.1"/>
    </source>
</evidence>
<comment type="caution">
    <text evidence="1">The sequence shown here is derived from an EMBL/GenBank/DDBJ whole genome shotgun (WGS) entry which is preliminary data.</text>
</comment>
<dbReference type="Proteomes" id="UP001139494">
    <property type="component" value="Unassembled WGS sequence"/>
</dbReference>
<dbReference type="NCBIfam" id="NF041731">
    <property type="entry name" value="transpos_ISH6"/>
    <property type="match status" value="1"/>
</dbReference>
<name>A0A9R1CWT6_9EURY</name>
<dbReference type="RefSeq" id="WP_256031516.1">
    <property type="nucleotide sequence ID" value="NZ_JAHLKM010000067.1"/>
</dbReference>
<sequence length="446" mass="50352">MHATIDVRLTVSIDDDKTIPLATLAEFITDQNIESVLLEGLIESLDAGRVEALCGEKHAHGNGENRFQRAGTDTRTAVTTAGEHEFDLHYVKDTAADHDESSYFRPVEDVLGFDGQNRYQQDIAAQSVDLATSLSYRDAADHGDGIFERMPSPTTINRRTKEYGTKLKQFLPDCVADTDADAVIPDGTHCYSQDEDRSYHSVQATLGENTAKDSRSLLDLSVNADWDETAAELEDIGAVTDDATVVSDGDSGIVTAFTDEHSDHQLDLVHVGRTLDYNLWDDGVFSLDRRNQIVSEVIEEVFHLKNSVIKHRPDEEFAVIRERITRTTERIEKTAWQLDQYGSEKAARYLRRWLPSIVTFAKQAIEGFEVPWTSNPVERLMGEVSKRCKNQWMRWTKEGLEAILQLRLVKYADPPYYQSFLDELLQRPTKTAMNCDLSIESTRGKL</sequence>
<keyword evidence="2" id="KW-1185">Reference proteome</keyword>
<proteinExistence type="predicted"/>
<accession>A0A9R1CWT6</accession>
<evidence type="ECO:0000313" key="2">
    <source>
        <dbReference type="Proteomes" id="UP001139494"/>
    </source>
</evidence>
<reference evidence="1" key="1">
    <citation type="journal article" date="2023" name="Front. Microbiol.">
        <title>Genomic-based phylogenetic and metabolic analyses of the genus Natronomonas, and description of Natronomonas aquatica sp. nov.</title>
        <authorList>
            <person name="Garcia-Roldan A."/>
            <person name="Duran-Viseras A."/>
            <person name="de la Haba R.R."/>
            <person name="Corral P."/>
            <person name="Sanchez-Porro C."/>
            <person name="Ventosa A."/>
        </authorList>
    </citation>
    <scope>NUCLEOTIDE SEQUENCE</scope>
    <source>
        <strain evidence="1">F2-12</strain>
    </source>
</reference>
<dbReference type="EMBL" id="JAHLKM010000067">
    <property type="protein sequence ID" value="MCQ4335064.1"/>
    <property type="molecule type" value="Genomic_DNA"/>
</dbReference>